<sequence>MSDKSEQTKLEAPFSEPKCVKEKPMKRKKGKVFSTPESMLAIIDQVVGKQETQVKQKLNRQVSRENFLIAKKQKIEEKKSRKVNKLEEVKKKLKKETKAPTKVSKFDKKKKADRSTSQS</sequence>
<accession>A0ACC2S9X0</accession>
<evidence type="ECO:0000313" key="1">
    <source>
        <dbReference type="EMBL" id="KAJ9058911.1"/>
    </source>
</evidence>
<evidence type="ECO:0000313" key="2">
    <source>
        <dbReference type="Proteomes" id="UP001165960"/>
    </source>
</evidence>
<keyword evidence="2" id="KW-1185">Reference proteome</keyword>
<name>A0ACC2S9X0_9FUNG</name>
<comment type="caution">
    <text evidence="1">The sequence shown here is derived from an EMBL/GenBank/DDBJ whole genome shotgun (WGS) entry which is preliminary data.</text>
</comment>
<organism evidence="1 2">
    <name type="scientific">Entomophthora muscae</name>
    <dbReference type="NCBI Taxonomy" id="34485"/>
    <lineage>
        <taxon>Eukaryota</taxon>
        <taxon>Fungi</taxon>
        <taxon>Fungi incertae sedis</taxon>
        <taxon>Zoopagomycota</taxon>
        <taxon>Entomophthoromycotina</taxon>
        <taxon>Entomophthoromycetes</taxon>
        <taxon>Entomophthorales</taxon>
        <taxon>Entomophthoraceae</taxon>
        <taxon>Entomophthora</taxon>
    </lineage>
</organism>
<reference evidence="1" key="1">
    <citation type="submission" date="2022-04" db="EMBL/GenBank/DDBJ databases">
        <title>Genome of the entomopathogenic fungus Entomophthora muscae.</title>
        <authorList>
            <person name="Elya C."/>
            <person name="Lovett B.R."/>
            <person name="Lee E."/>
            <person name="Macias A.M."/>
            <person name="Hajek A.E."/>
            <person name="De Bivort B.L."/>
            <person name="Kasson M.T."/>
            <person name="De Fine Licht H.H."/>
            <person name="Stajich J.E."/>
        </authorList>
    </citation>
    <scope>NUCLEOTIDE SEQUENCE</scope>
    <source>
        <strain evidence="1">Berkeley</strain>
    </source>
</reference>
<gene>
    <name evidence="1" type="ORF">DSO57_1007587</name>
</gene>
<dbReference type="EMBL" id="QTSX02005702">
    <property type="protein sequence ID" value="KAJ9058911.1"/>
    <property type="molecule type" value="Genomic_DNA"/>
</dbReference>
<dbReference type="Proteomes" id="UP001165960">
    <property type="component" value="Unassembled WGS sequence"/>
</dbReference>
<proteinExistence type="predicted"/>
<protein>
    <submittedName>
        <fullName evidence="1">Uncharacterized protein</fullName>
    </submittedName>
</protein>